<evidence type="ECO:0000256" key="3">
    <source>
        <dbReference type="ARBA" id="ARBA00022544"/>
    </source>
</evidence>
<dbReference type="InterPro" id="IPR011105">
    <property type="entry name" value="Cell_wall_hydrolase_SleB"/>
</dbReference>
<comment type="caution">
    <text evidence="12">The sequence shown here is derived from an EMBL/GenBank/DDBJ whole genome shotgun (WGS) entry which is preliminary data.</text>
</comment>
<evidence type="ECO:0000259" key="10">
    <source>
        <dbReference type="Pfam" id="PF01471"/>
    </source>
</evidence>
<keyword evidence="3" id="KW-0309">Germination</keyword>
<dbReference type="EMBL" id="DXFX01000108">
    <property type="protein sequence ID" value="HIX08486.1"/>
    <property type="molecule type" value="Genomic_DNA"/>
</dbReference>
<evidence type="ECO:0000256" key="5">
    <source>
        <dbReference type="ARBA" id="ARBA00022801"/>
    </source>
</evidence>
<dbReference type="InterPro" id="IPR014224">
    <property type="entry name" value="Spore_cortex_SleB"/>
</dbReference>
<evidence type="ECO:0000313" key="13">
    <source>
        <dbReference type="Proteomes" id="UP000824204"/>
    </source>
</evidence>
<keyword evidence="5" id="KW-0378">Hydrolase</keyword>
<evidence type="ECO:0000256" key="2">
    <source>
        <dbReference type="ARBA" id="ARBA00018364"/>
    </source>
</evidence>
<evidence type="ECO:0000256" key="7">
    <source>
        <dbReference type="ARBA" id="ARBA00023316"/>
    </source>
</evidence>
<dbReference type="SUPFAM" id="SSF47090">
    <property type="entry name" value="PGBD-like"/>
    <property type="match status" value="1"/>
</dbReference>
<name>A0A9D2AGB8_9FIRM</name>
<keyword evidence="4 9" id="KW-0732">Signal</keyword>
<dbReference type="Gene3D" id="1.10.10.2520">
    <property type="entry name" value="Cell wall hydrolase SleB, domain 1"/>
    <property type="match status" value="1"/>
</dbReference>
<feature type="signal peptide" evidence="9">
    <location>
        <begin position="1"/>
        <end position="19"/>
    </location>
</feature>
<proteinExistence type="inferred from homology"/>
<dbReference type="GO" id="GO:0016787">
    <property type="term" value="F:hydrolase activity"/>
    <property type="evidence" value="ECO:0007669"/>
    <property type="project" value="UniProtKB-KW"/>
</dbReference>
<feature type="domain" description="Peptidoglycan binding-like" evidence="10">
    <location>
        <begin position="51"/>
        <end position="107"/>
    </location>
</feature>
<keyword evidence="6" id="KW-0749">Sporulation</keyword>
<reference evidence="12" key="1">
    <citation type="journal article" date="2021" name="PeerJ">
        <title>Extensive microbial diversity within the chicken gut microbiome revealed by metagenomics and culture.</title>
        <authorList>
            <person name="Gilroy R."/>
            <person name="Ravi A."/>
            <person name="Getino M."/>
            <person name="Pursley I."/>
            <person name="Horton D.L."/>
            <person name="Alikhan N.F."/>
            <person name="Baker D."/>
            <person name="Gharbi K."/>
            <person name="Hall N."/>
            <person name="Watson M."/>
            <person name="Adriaenssens E.M."/>
            <person name="Foster-Nyarko E."/>
            <person name="Jarju S."/>
            <person name="Secka A."/>
            <person name="Antonio M."/>
            <person name="Oren A."/>
            <person name="Chaudhuri R.R."/>
            <person name="La Ragione R."/>
            <person name="Hildebrand F."/>
            <person name="Pallen M.J."/>
        </authorList>
    </citation>
    <scope>NUCLEOTIDE SEQUENCE</scope>
    <source>
        <strain evidence="12">811</strain>
    </source>
</reference>
<accession>A0A9D2AGB8</accession>
<dbReference type="GO" id="GO:0009847">
    <property type="term" value="P:spore germination"/>
    <property type="evidence" value="ECO:0007669"/>
    <property type="project" value="UniProtKB-UniRule"/>
</dbReference>
<dbReference type="Pfam" id="PF01471">
    <property type="entry name" value="PG_binding_1"/>
    <property type="match status" value="1"/>
</dbReference>
<gene>
    <name evidence="12" type="primary">sleB</name>
    <name evidence="12" type="ORF">H9741_08455</name>
</gene>
<evidence type="ECO:0000256" key="9">
    <source>
        <dbReference type="SAM" id="SignalP"/>
    </source>
</evidence>
<dbReference type="GO" id="GO:0071555">
    <property type="term" value="P:cell wall organization"/>
    <property type="evidence" value="ECO:0007669"/>
    <property type="project" value="UniProtKB-KW"/>
</dbReference>
<organism evidence="12 13">
    <name type="scientific">Candidatus Borkfalkia faecipullorum</name>
    <dbReference type="NCBI Taxonomy" id="2838510"/>
    <lineage>
        <taxon>Bacteria</taxon>
        <taxon>Bacillati</taxon>
        <taxon>Bacillota</taxon>
        <taxon>Clostridia</taxon>
        <taxon>Christensenellales</taxon>
        <taxon>Christensenellaceae</taxon>
        <taxon>Candidatus Borkfalkia</taxon>
    </lineage>
</organism>
<evidence type="ECO:0000256" key="4">
    <source>
        <dbReference type="ARBA" id="ARBA00022729"/>
    </source>
</evidence>
<keyword evidence="7" id="KW-0961">Cell wall biogenesis/degradation</keyword>
<dbReference type="Proteomes" id="UP000824204">
    <property type="component" value="Unassembled WGS sequence"/>
</dbReference>
<protein>
    <recommendedName>
        <fullName evidence="2 8">Spore cortex-lytic enzyme</fullName>
    </recommendedName>
</protein>
<evidence type="ECO:0000259" key="11">
    <source>
        <dbReference type="Pfam" id="PF07486"/>
    </source>
</evidence>
<evidence type="ECO:0000256" key="6">
    <source>
        <dbReference type="ARBA" id="ARBA00022969"/>
    </source>
</evidence>
<dbReference type="InterPro" id="IPR002477">
    <property type="entry name" value="Peptidoglycan-bd-like"/>
</dbReference>
<dbReference type="InterPro" id="IPR042047">
    <property type="entry name" value="SleB_dom1"/>
</dbReference>
<dbReference type="InterPro" id="IPR036365">
    <property type="entry name" value="PGBD-like_sf"/>
</dbReference>
<feature type="chain" id="PRO_5039622751" description="Spore cortex-lytic enzyme" evidence="9">
    <location>
        <begin position="20"/>
        <end position="241"/>
    </location>
</feature>
<dbReference type="Gene3D" id="1.10.101.10">
    <property type="entry name" value="PGBD-like superfamily/PGBD"/>
    <property type="match status" value="1"/>
</dbReference>
<dbReference type="InterPro" id="IPR036366">
    <property type="entry name" value="PGBDSf"/>
</dbReference>
<feature type="domain" description="Cell wall hydrolase SleB" evidence="11">
    <location>
        <begin position="142"/>
        <end position="240"/>
    </location>
</feature>
<dbReference type="NCBIfam" id="TIGR02869">
    <property type="entry name" value="spore_SleB"/>
    <property type="match status" value="1"/>
</dbReference>
<comment type="similarity">
    <text evidence="1">Belongs to the SleB family.</text>
</comment>
<dbReference type="Pfam" id="PF07486">
    <property type="entry name" value="Hydrolase_2"/>
    <property type="match status" value="1"/>
</dbReference>
<evidence type="ECO:0000256" key="8">
    <source>
        <dbReference type="NCBIfam" id="TIGR02869"/>
    </source>
</evidence>
<evidence type="ECO:0000256" key="1">
    <source>
        <dbReference type="ARBA" id="ARBA00007010"/>
    </source>
</evidence>
<dbReference type="GO" id="GO:0030435">
    <property type="term" value="P:sporulation resulting in formation of a cellular spore"/>
    <property type="evidence" value="ECO:0007669"/>
    <property type="project" value="UniProtKB-KW"/>
</dbReference>
<reference evidence="12" key="2">
    <citation type="submission" date="2021-04" db="EMBL/GenBank/DDBJ databases">
        <authorList>
            <person name="Gilroy R."/>
        </authorList>
    </citation>
    <scope>NUCLEOTIDE SEQUENCE</scope>
    <source>
        <strain evidence="12">811</strain>
    </source>
</reference>
<evidence type="ECO:0000313" key="12">
    <source>
        <dbReference type="EMBL" id="HIX08486.1"/>
    </source>
</evidence>
<sequence>MNKTLRAGALALSLAAALAATVTFSVQSARVEERASYAQAAEAAVLKQGSRGEDVKTVQQKLKRWGYYTGSVDGIYGAQTKKAVEYFQRKNGLVADGIVGSKTYAALGMMQQAQGGSQSSQGTATNSDTYLLARCIYGEARGESYTGQVAVGAVVLNRVKSPQFPNTISGVIYQKHAFTAVSDGQINLTPDQTAINAAKDALNGWDPTGGCLYYYNPVTATSEWIFSRETVITIGKHVFAI</sequence>
<dbReference type="Gene3D" id="6.20.240.60">
    <property type="match status" value="1"/>
</dbReference>
<dbReference type="AlphaFoldDB" id="A0A9D2AGB8"/>